<dbReference type="Gene3D" id="1.20.1280.50">
    <property type="match status" value="1"/>
</dbReference>
<dbReference type="AlphaFoldDB" id="A0A914WR94"/>
<dbReference type="Proteomes" id="UP000887566">
    <property type="component" value="Unplaced"/>
</dbReference>
<name>A0A914WR94_9BILA</name>
<evidence type="ECO:0000259" key="1">
    <source>
        <dbReference type="PROSITE" id="PS50181"/>
    </source>
</evidence>
<dbReference type="PROSITE" id="PS50181">
    <property type="entry name" value="FBOX"/>
    <property type="match status" value="1"/>
</dbReference>
<dbReference type="InterPro" id="IPR032675">
    <property type="entry name" value="LRR_dom_sf"/>
</dbReference>
<dbReference type="Pfam" id="PF12937">
    <property type="entry name" value="F-box-like"/>
    <property type="match status" value="1"/>
</dbReference>
<evidence type="ECO:0000313" key="2">
    <source>
        <dbReference type="Proteomes" id="UP000887566"/>
    </source>
</evidence>
<protein>
    <submittedName>
        <fullName evidence="3">F-box domain-containing protein</fullName>
    </submittedName>
</protein>
<dbReference type="InterPro" id="IPR036047">
    <property type="entry name" value="F-box-like_dom_sf"/>
</dbReference>
<keyword evidence="2" id="KW-1185">Reference proteome</keyword>
<dbReference type="PANTHER" id="PTHR38926">
    <property type="entry name" value="F-BOX DOMAIN CONTAINING PROTEIN, EXPRESSED"/>
    <property type="match status" value="1"/>
</dbReference>
<dbReference type="SMART" id="SM00256">
    <property type="entry name" value="FBOX"/>
    <property type="match status" value="1"/>
</dbReference>
<dbReference type="WBParaSite" id="PSAMB.scaffold4986size12965.g25681.t1">
    <property type="protein sequence ID" value="PSAMB.scaffold4986size12965.g25681.t1"/>
    <property type="gene ID" value="PSAMB.scaffold4986size12965.g25681"/>
</dbReference>
<dbReference type="PANTHER" id="PTHR38926:SF5">
    <property type="entry name" value="F-BOX AND LEUCINE-RICH REPEAT PROTEIN 6"/>
    <property type="match status" value="1"/>
</dbReference>
<dbReference type="Gene3D" id="3.80.10.10">
    <property type="entry name" value="Ribonuclease Inhibitor"/>
    <property type="match status" value="2"/>
</dbReference>
<organism evidence="2 3">
    <name type="scientific">Plectus sambesii</name>
    <dbReference type="NCBI Taxonomy" id="2011161"/>
    <lineage>
        <taxon>Eukaryota</taxon>
        <taxon>Metazoa</taxon>
        <taxon>Ecdysozoa</taxon>
        <taxon>Nematoda</taxon>
        <taxon>Chromadorea</taxon>
        <taxon>Plectida</taxon>
        <taxon>Plectina</taxon>
        <taxon>Plectoidea</taxon>
        <taxon>Plectidae</taxon>
        <taxon>Plectus</taxon>
    </lineage>
</organism>
<proteinExistence type="predicted"/>
<feature type="domain" description="F-box" evidence="1">
    <location>
        <begin position="93"/>
        <end position="137"/>
    </location>
</feature>
<dbReference type="InterPro" id="IPR001810">
    <property type="entry name" value="F-box_dom"/>
</dbReference>
<dbReference type="SUPFAM" id="SSF52047">
    <property type="entry name" value="RNI-like"/>
    <property type="match status" value="1"/>
</dbReference>
<reference evidence="3" key="1">
    <citation type="submission" date="2022-11" db="UniProtKB">
        <authorList>
            <consortium name="WormBaseParasite"/>
        </authorList>
    </citation>
    <scope>IDENTIFICATION</scope>
</reference>
<accession>A0A914WR94</accession>
<sequence>MPRRLLRRAKKLPMRRSDRLILLSLSLFRFFRFFPAADATSKNTLPSTSTSGPPSKVNRLAAPAVLADASVNKELHVRQAPCSSSSSPAASDYFSFGLLPPHIQKRIFQFLPLRCRVRLERVCRWWRRLLGDCWEHVTTADIPATVTDCFNIRPIDDNHVCGFLRKCGRHLRKIDFFFPHFHIGEHVLFSISQRCCQLRELRLMTDVNGVSMTYLLKAYSHQLSKLESLSISYQAEDGPGIHNGLRAIARTMTSLVTFRLDCYNMPPSVGALFPNSQHMRLYSLLLRQPPAPSRIDQNRWKWVTAEYVDHFLAYLADIYPQLEELDLSLDTNYQVNETQVLKHLRRIGSERPLKRLNLRLSCLFEDYDVWFGATALQALADWRHLTDLSLWTCQLPDNFIDSLATSGLGVRLTKLRLSIVRSLSHDYLCALFARCPRLEAFSLIYSVDDHFHSPRSITADTIEALWMHCPRLVEVELMDCDHVDLTIVIPSMHRYMHSKRSEAIVDRTVPSPVLELSYKTRLNIRLRSLTRLNQCCMRTTRRRDDLFFVTLRRQCDRP</sequence>
<dbReference type="SUPFAM" id="SSF81383">
    <property type="entry name" value="F-box domain"/>
    <property type="match status" value="1"/>
</dbReference>
<evidence type="ECO:0000313" key="3">
    <source>
        <dbReference type="WBParaSite" id="PSAMB.scaffold4986size12965.g25681.t1"/>
    </source>
</evidence>